<dbReference type="PRINTS" id="PR00690">
    <property type="entry name" value="ADHESNFAMILY"/>
</dbReference>
<dbReference type="PRINTS" id="PR00691">
    <property type="entry name" value="ADHESINB"/>
</dbReference>
<dbReference type="InterPro" id="IPR006129">
    <property type="entry name" value="AdhesinB"/>
</dbReference>
<dbReference type="InterPro" id="IPR006128">
    <property type="entry name" value="Lipoprotein_PsaA-like"/>
</dbReference>
<keyword evidence="8" id="KW-1185">Reference proteome</keyword>
<evidence type="ECO:0000256" key="3">
    <source>
        <dbReference type="ARBA" id="ARBA00022729"/>
    </source>
</evidence>
<evidence type="ECO:0000256" key="5">
    <source>
        <dbReference type="SAM" id="MobiDB-lite"/>
    </source>
</evidence>
<dbReference type="GO" id="GO:0007155">
    <property type="term" value="P:cell adhesion"/>
    <property type="evidence" value="ECO:0007669"/>
    <property type="project" value="InterPro"/>
</dbReference>
<dbReference type="Proteomes" id="UP000241048">
    <property type="component" value="Unassembled WGS sequence"/>
</dbReference>
<comment type="similarity">
    <text evidence="1 4">Belongs to the bacterial solute-binding protein 9 family.</text>
</comment>
<dbReference type="Gene3D" id="3.40.50.1980">
    <property type="entry name" value="Nitrogenase molybdenum iron protein domain"/>
    <property type="match status" value="2"/>
</dbReference>
<comment type="caution">
    <text evidence="7">The sequence shown here is derived from an EMBL/GenBank/DDBJ whole genome shotgun (WGS) entry which is preliminary data.</text>
</comment>
<evidence type="ECO:0000256" key="2">
    <source>
        <dbReference type="ARBA" id="ARBA00022448"/>
    </source>
</evidence>
<evidence type="ECO:0000256" key="1">
    <source>
        <dbReference type="ARBA" id="ARBA00011028"/>
    </source>
</evidence>
<dbReference type="Pfam" id="PF01297">
    <property type="entry name" value="ZnuA"/>
    <property type="match status" value="1"/>
</dbReference>
<feature type="signal peptide" evidence="6">
    <location>
        <begin position="1"/>
        <end position="29"/>
    </location>
</feature>
<gene>
    <name evidence="7" type="ORF">C7U56_03535</name>
</gene>
<dbReference type="EMBL" id="PYLO01000001">
    <property type="protein sequence ID" value="PST39003.1"/>
    <property type="molecule type" value="Genomic_DNA"/>
</dbReference>
<feature type="region of interest" description="Disordered" evidence="5">
    <location>
        <begin position="172"/>
        <end position="203"/>
    </location>
</feature>
<keyword evidence="2 4" id="KW-0813">Transport</keyword>
<evidence type="ECO:0000256" key="6">
    <source>
        <dbReference type="SAM" id="SignalP"/>
    </source>
</evidence>
<dbReference type="PANTHER" id="PTHR42953">
    <property type="entry name" value="HIGH-AFFINITY ZINC UPTAKE SYSTEM PROTEIN ZNUA-RELATED"/>
    <property type="match status" value="1"/>
</dbReference>
<accession>A0A2T3FUQ7</accession>
<feature type="chain" id="PRO_5038391299" evidence="6">
    <location>
        <begin position="30"/>
        <end position="418"/>
    </location>
</feature>
<keyword evidence="3 6" id="KW-0732">Signal</keyword>
<dbReference type="GO" id="GO:0030001">
    <property type="term" value="P:metal ion transport"/>
    <property type="evidence" value="ECO:0007669"/>
    <property type="project" value="InterPro"/>
</dbReference>
<dbReference type="PROSITE" id="PS51257">
    <property type="entry name" value="PROKAR_LIPOPROTEIN"/>
    <property type="match status" value="1"/>
</dbReference>
<dbReference type="SUPFAM" id="SSF53807">
    <property type="entry name" value="Helical backbone' metal receptor"/>
    <property type="match status" value="1"/>
</dbReference>
<evidence type="ECO:0000256" key="4">
    <source>
        <dbReference type="RuleBase" id="RU003512"/>
    </source>
</evidence>
<evidence type="ECO:0000313" key="8">
    <source>
        <dbReference type="Proteomes" id="UP000241048"/>
    </source>
</evidence>
<proteinExistence type="inferred from homology"/>
<organism evidence="7 8">
    <name type="scientific">Clostridium fessum</name>
    <dbReference type="NCBI Taxonomy" id="2126740"/>
    <lineage>
        <taxon>Bacteria</taxon>
        <taxon>Bacillati</taxon>
        <taxon>Bacillota</taxon>
        <taxon>Clostridia</taxon>
        <taxon>Eubacteriales</taxon>
        <taxon>Clostridiaceae</taxon>
        <taxon>Clostridium</taxon>
    </lineage>
</organism>
<dbReference type="InterPro" id="IPR050492">
    <property type="entry name" value="Bact_metal-bind_prot9"/>
</dbReference>
<dbReference type="AlphaFoldDB" id="A0A2T3FUQ7"/>
<dbReference type="PANTHER" id="PTHR42953:SF3">
    <property type="entry name" value="HIGH-AFFINITY ZINC UPTAKE SYSTEM PROTEIN ZNUA"/>
    <property type="match status" value="1"/>
</dbReference>
<evidence type="ECO:0000313" key="7">
    <source>
        <dbReference type="EMBL" id="PST39003.1"/>
    </source>
</evidence>
<dbReference type="GO" id="GO:0046872">
    <property type="term" value="F:metal ion binding"/>
    <property type="evidence" value="ECO:0007669"/>
    <property type="project" value="InterPro"/>
</dbReference>
<sequence>MVKHKNEFKCKWISWMLAFLIAFSCVLTACTPRRGTASSDSSSNPLKGADASGDTRLNVVTTLFPYYDFLRQIAGDSIRLTMVVPAGMDSHSFEPTPADMITIQNADLLVCNGGTMEQWLSQVLDSFGEGTGPKRVVTMMDCVDVVQEEIVEGMEEGEAHDHGHMHVHADGTVHAGDHDHESEDHAHSEEEHEPEDHVYSEEEHDTEEHIHSEDEHDMEDVAVHDEDHAQEYLDEDDGHGVEIEYDEHIWTSPVNAKKLAGVLAEVLAQEDPAHAASYAENCASYQDKLTELDAEFREVVSHAKRRLVVFGDKFPLRYFFDEYGLEYRAAFSGCSTDTEPSAKTIAYLIDKVREEQISAVYYLELSSPRVAEIIGEETGAEPLLFHSCHNVTRHQFDSGVTYLELMEQNVKNLKKGLS</sequence>
<dbReference type="InterPro" id="IPR006127">
    <property type="entry name" value="ZnuA-like"/>
</dbReference>
<protein>
    <submittedName>
        <fullName evidence="7">Adhesin</fullName>
    </submittedName>
</protein>
<name>A0A2T3FUQ7_9CLOT</name>
<reference evidence="7 8" key="1">
    <citation type="submission" date="2018-03" db="EMBL/GenBank/DDBJ databases">
        <title>Lachnoclostridium SNUG30386 gen.nov., sp.nov., isolated from human faeces.</title>
        <authorList>
            <person name="Seo B."/>
            <person name="Jeon K."/>
            <person name="Ko G."/>
        </authorList>
    </citation>
    <scope>NUCLEOTIDE SEQUENCE [LARGE SCALE GENOMIC DNA]</scope>
    <source>
        <strain evidence="7 8">SNUG30386</strain>
    </source>
</reference>